<evidence type="ECO:0000256" key="1">
    <source>
        <dbReference type="SAM" id="Phobius"/>
    </source>
</evidence>
<dbReference type="PANTHER" id="PTHR22746">
    <property type="entry name" value="RAB6A-GEF COMPLEX PARTNER PROTEIN 1"/>
    <property type="match status" value="1"/>
</dbReference>
<keyword evidence="1" id="KW-0472">Membrane</keyword>
<dbReference type="GO" id="GO:0042147">
    <property type="term" value="P:retrograde transport, endosome to Golgi"/>
    <property type="evidence" value="ECO:0007669"/>
    <property type="project" value="TreeGrafter"/>
</dbReference>
<reference evidence="2" key="1">
    <citation type="journal article" date="2004" name="Nature">
        <title>Genome duplication in the teleost fish Tetraodon nigroviridis reveals the early vertebrate proto-karyotype.</title>
        <authorList>
            <person name="Jaillon O."/>
            <person name="Aury J.-M."/>
            <person name="Brunet F."/>
            <person name="Petit J.-L."/>
            <person name="Stange-Thomann N."/>
            <person name="Mauceli E."/>
            <person name="Bouneau L."/>
            <person name="Fischer C."/>
            <person name="Ozouf-Costaz C."/>
            <person name="Bernot A."/>
            <person name="Nicaud S."/>
            <person name="Jaffe D."/>
            <person name="Fisher S."/>
            <person name="Lutfalla G."/>
            <person name="Dossat C."/>
            <person name="Segurens B."/>
            <person name="Dasilva C."/>
            <person name="Salanoubat M."/>
            <person name="Levy M."/>
            <person name="Boudet N."/>
            <person name="Castellano S."/>
            <person name="Anthouard V."/>
            <person name="Jubin C."/>
            <person name="Castelli V."/>
            <person name="Katinka M."/>
            <person name="Vacherie B."/>
            <person name="Biemont C."/>
            <person name="Skalli Z."/>
            <person name="Cattolico L."/>
            <person name="Poulain J."/>
            <person name="De Berardinis V."/>
            <person name="Cruaud C."/>
            <person name="Duprat S."/>
            <person name="Brottier P."/>
            <person name="Coutanceau J.-P."/>
            <person name="Gouzy J."/>
            <person name="Parra G."/>
            <person name="Lardier G."/>
            <person name="Chapple C."/>
            <person name="McKernan K.J."/>
            <person name="McEwan P."/>
            <person name="Bosak S."/>
            <person name="Kellis M."/>
            <person name="Volff J.-N."/>
            <person name="Guigo R."/>
            <person name="Zody M.C."/>
            <person name="Mesirov J."/>
            <person name="Lindblad-Toh K."/>
            <person name="Birren B."/>
            <person name="Nusbaum C."/>
            <person name="Kahn D."/>
            <person name="Robinson-Rechavi M."/>
            <person name="Laudet V."/>
            <person name="Schachter V."/>
            <person name="Quetier F."/>
            <person name="Saurin W."/>
            <person name="Scarpelli C."/>
            <person name="Wincker P."/>
            <person name="Lander E.S."/>
            <person name="Weissenbach J."/>
            <person name="Roest Crollius H."/>
        </authorList>
    </citation>
    <scope>NUCLEOTIDE SEQUENCE [LARGE SCALE GENOMIC DNA]</scope>
</reference>
<dbReference type="GO" id="GO:0005829">
    <property type="term" value="C:cytosol"/>
    <property type="evidence" value="ECO:0007669"/>
    <property type="project" value="TreeGrafter"/>
</dbReference>
<dbReference type="EMBL" id="CAAE01014575">
    <property type="protein sequence ID" value="CAF99204.1"/>
    <property type="molecule type" value="Genomic_DNA"/>
</dbReference>
<dbReference type="KEGG" id="tng:GSTEN00017204G001"/>
<dbReference type="InterPro" id="IPR040096">
    <property type="entry name" value="Ric1"/>
</dbReference>
<proteinExistence type="predicted"/>
<feature type="transmembrane region" description="Helical" evidence="1">
    <location>
        <begin position="257"/>
        <end position="276"/>
    </location>
</feature>
<dbReference type="AlphaFoldDB" id="Q4SJH8"/>
<dbReference type="GO" id="GO:0000139">
    <property type="term" value="C:Golgi membrane"/>
    <property type="evidence" value="ECO:0007669"/>
    <property type="project" value="TreeGrafter"/>
</dbReference>
<sequence>LFCFQTAKGYILLFDVLGGGDDKYLYEPVYPRGSTRVKVTPGFKEEQCAPALSLEMKKPVDLEAPISCLQTLHEDLLVCTTDGYLHVLHWDGIGTNGRKAICLTTIPFSLDLQSARGGPSLELEGVYICSMEYCVTLGGFAVILSDGRLGFITPLSNTITVDQLQGVWAADVTDGTCVAVNNKYRLMAFGCARHLQQDWTRQADPLVTGLQRCHGYVGVRRLVSMECFWSSPHLHSGRGLCVGGREKSHHELVHTSFNLIFFFSFLFDFCLCALRYRSDGTKKEPIKISSMVSNSFRLNNKV</sequence>
<comment type="caution">
    <text evidence="2">The sequence shown here is derived from an EMBL/GenBank/DDBJ whole genome shotgun (WGS) entry which is preliminary data.</text>
</comment>
<organism evidence="2">
    <name type="scientific">Tetraodon nigroviridis</name>
    <name type="common">Spotted green pufferfish</name>
    <name type="synonym">Chelonodon nigroviridis</name>
    <dbReference type="NCBI Taxonomy" id="99883"/>
    <lineage>
        <taxon>Eukaryota</taxon>
        <taxon>Metazoa</taxon>
        <taxon>Chordata</taxon>
        <taxon>Craniata</taxon>
        <taxon>Vertebrata</taxon>
        <taxon>Euteleostomi</taxon>
        <taxon>Actinopterygii</taxon>
        <taxon>Neopterygii</taxon>
        <taxon>Teleostei</taxon>
        <taxon>Neoteleostei</taxon>
        <taxon>Acanthomorphata</taxon>
        <taxon>Eupercaria</taxon>
        <taxon>Tetraodontiformes</taxon>
        <taxon>Tetradontoidea</taxon>
        <taxon>Tetraodontidae</taxon>
        <taxon>Tetraodon</taxon>
    </lineage>
</organism>
<dbReference type="GO" id="GO:0006886">
    <property type="term" value="P:intracellular protein transport"/>
    <property type="evidence" value="ECO:0007669"/>
    <property type="project" value="InterPro"/>
</dbReference>
<protein>
    <submittedName>
        <fullName evidence="2">(spotted green pufferfish) hypothetical protein</fullName>
    </submittedName>
</protein>
<dbReference type="PANTHER" id="PTHR22746:SF10">
    <property type="entry name" value="GUANINE NUCLEOTIDE EXCHANGE FACTOR SUBUNIT RIC1"/>
    <property type="match status" value="1"/>
</dbReference>
<accession>Q4SJH8</accession>
<keyword evidence="1" id="KW-1133">Transmembrane helix</keyword>
<dbReference type="OrthoDB" id="67540at2759"/>
<reference evidence="2" key="2">
    <citation type="submission" date="2004-02" db="EMBL/GenBank/DDBJ databases">
        <authorList>
            <consortium name="Genoscope"/>
            <consortium name="Whitehead Institute Centre for Genome Research"/>
        </authorList>
    </citation>
    <scope>NUCLEOTIDE SEQUENCE</scope>
</reference>
<feature type="non-terminal residue" evidence="2">
    <location>
        <position position="1"/>
    </location>
</feature>
<evidence type="ECO:0000313" key="2">
    <source>
        <dbReference type="EMBL" id="CAF99204.1"/>
    </source>
</evidence>
<gene>
    <name evidence="2" type="ORF">GSTENG00017204001</name>
</gene>
<keyword evidence="1" id="KW-0812">Transmembrane</keyword>
<dbReference type="GO" id="GO:0034066">
    <property type="term" value="C:Ric1-Rgp1 guanyl-nucleotide exchange factor complex"/>
    <property type="evidence" value="ECO:0007669"/>
    <property type="project" value="InterPro"/>
</dbReference>
<name>Q4SJH8_TETNG</name>